<organism evidence="1 2">
    <name type="scientific">Lactiplantibacillus pentosus</name>
    <name type="common">Lactobacillus pentosus</name>
    <dbReference type="NCBI Taxonomy" id="1589"/>
    <lineage>
        <taxon>Bacteria</taxon>
        <taxon>Bacillati</taxon>
        <taxon>Bacillota</taxon>
        <taxon>Bacilli</taxon>
        <taxon>Lactobacillales</taxon>
        <taxon>Lactobacillaceae</taxon>
        <taxon>Lactiplantibacillus</taxon>
    </lineage>
</organism>
<reference evidence="1 2" key="1">
    <citation type="submission" date="2018-03" db="EMBL/GenBank/DDBJ databases">
        <title>Draft Genome Sequences of six Lactobacillus pentosus Strains Isolated from Brines of Traditionally Fermented Spanish-Style Green Table Olives.</title>
        <authorList>
            <person name="Calero-Delgado B."/>
            <person name="Martin-Platero A.M."/>
            <person name="Perez-Pulido A.J."/>
            <person name="Benitez-Cabello A."/>
            <person name="Casimiro-Soriguer C.S."/>
            <person name="Martinez-Bueno M."/>
            <person name="Arroyo-Lopez F.N."/>
            <person name="Rodriguez-Gomez F."/>
            <person name="Bautista-Gallego J."/>
            <person name="Garrido-Fernandez A."/>
            <person name="Jimenez-Diaz R."/>
        </authorList>
    </citation>
    <scope>NUCLEOTIDE SEQUENCE [LARGE SCALE GENOMIC DNA]</scope>
    <source>
        <strain evidence="1 2">IG2</strain>
    </source>
</reference>
<dbReference type="EMBL" id="PVOB01000278">
    <property type="protein sequence ID" value="PRO91492.1"/>
    <property type="molecule type" value="Genomic_DNA"/>
</dbReference>
<dbReference type="Proteomes" id="UP000238378">
    <property type="component" value="Unassembled WGS sequence"/>
</dbReference>
<proteinExistence type="predicted"/>
<protein>
    <submittedName>
        <fullName evidence="1">Uncharacterized protein</fullName>
    </submittedName>
</protein>
<name>A0ABX5CW65_LACPE</name>
<evidence type="ECO:0000313" key="1">
    <source>
        <dbReference type="EMBL" id="PRO91492.1"/>
    </source>
</evidence>
<gene>
    <name evidence="1" type="ORF">C6Y08_15405</name>
</gene>
<accession>A0ABX5CW65</accession>
<evidence type="ECO:0000313" key="2">
    <source>
        <dbReference type="Proteomes" id="UP000238378"/>
    </source>
</evidence>
<comment type="caution">
    <text evidence="1">The sequence shown here is derived from an EMBL/GenBank/DDBJ whole genome shotgun (WGS) entry which is preliminary data.</text>
</comment>
<sequence length="74" mass="8720">MLKDRHPVGWRFFLNNEFGTEQWHWLGWNTTCAENVAVIEEPLSLGITPVYTGKRKFIQTEQSIQKDHPRIHGE</sequence>
<keyword evidence="2" id="KW-1185">Reference proteome</keyword>